<dbReference type="HOGENOM" id="CLU_1815930_0_0_1"/>
<gene>
    <name evidence="3" type="primary">20352589</name>
    <name evidence="2" type="ORF">GGTG_12131</name>
</gene>
<reference evidence="3" key="4">
    <citation type="journal article" date="2015" name="G3 (Bethesda)">
        <title>Genome sequences of three phytopathogenic species of the Magnaporthaceae family of fungi.</title>
        <authorList>
            <person name="Okagaki L.H."/>
            <person name="Nunes C.C."/>
            <person name="Sailsbery J."/>
            <person name="Clay B."/>
            <person name="Brown D."/>
            <person name="John T."/>
            <person name="Oh Y."/>
            <person name="Young N."/>
            <person name="Fitzgerald M."/>
            <person name="Haas B.J."/>
            <person name="Zeng Q."/>
            <person name="Young S."/>
            <person name="Adiconis X."/>
            <person name="Fan L."/>
            <person name="Levin J.Z."/>
            <person name="Mitchell T.K."/>
            <person name="Okubara P.A."/>
            <person name="Farman M.L."/>
            <person name="Kohn L.M."/>
            <person name="Birren B."/>
            <person name="Ma L.-J."/>
            <person name="Dean R.A."/>
        </authorList>
    </citation>
    <scope>NUCLEOTIDE SEQUENCE</scope>
    <source>
        <strain evidence="3">R3-111a-1</strain>
    </source>
</reference>
<dbReference type="Proteomes" id="UP000006039">
    <property type="component" value="Unassembled WGS sequence"/>
</dbReference>
<accession>J3PF52</accession>
<reference evidence="3" key="5">
    <citation type="submission" date="2018-04" db="UniProtKB">
        <authorList>
            <consortium name="EnsemblFungi"/>
        </authorList>
    </citation>
    <scope>IDENTIFICATION</scope>
    <source>
        <strain evidence="3">R3-111a-1</strain>
    </source>
</reference>
<name>J3PF52_GAET3</name>
<reference evidence="2" key="3">
    <citation type="submission" date="2010-09" db="EMBL/GenBank/DDBJ databases">
        <title>Annotation of Gaeumannomyces graminis var. tritici R3-111a-1.</title>
        <authorList>
            <consortium name="The Broad Institute Genome Sequencing Platform"/>
            <person name="Ma L.-J."/>
            <person name="Dead R."/>
            <person name="Young S.K."/>
            <person name="Zeng Q."/>
            <person name="Gargeya S."/>
            <person name="Fitzgerald M."/>
            <person name="Haas B."/>
            <person name="Abouelleil A."/>
            <person name="Alvarado L."/>
            <person name="Arachchi H.M."/>
            <person name="Berlin A."/>
            <person name="Brown A."/>
            <person name="Chapman S.B."/>
            <person name="Chen Z."/>
            <person name="Dunbar C."/>
            <person name="Freedman E."/>
            <person name="Gearin G."/>
            <person name="Gellesch M."/>
            <person name="Goldberg J."/>
            <person name="Griggs A."/>
            <person name="Gujja S."/>
            <person name="Heiman D."/>
            <person name="Howarth C."/>
            <person name="Larson L."/>
            <person name="Lui A."/>
            <person name="MacDonald P.J.P."/>
            <person name="Mehta T."/>
            <person name="Montmayeur A."/>
            <person name="Murphy C."/>
            <person name="Neiman D."/>
            <person name="Pearson M."/>
            <person name="Priest M."/>
            <person name="Roberts A."/>
            <person name="Saif S."/>
            <person name="Shea T."/>
            <person name="Shenoy N."/>
            <person name="Sisk P."/>
            <person name="Stolte C."/>
            <person name="Sykes S."/>
            <person name="Yandava C."/>
            <person name="Wortman J."/>
            <person name="Nusbaum C."/>
            <person name="Birren B."/>
        </authorList>
    </citation>
    <scope>NUCLEOTIDE SEQUENCE</scope>
    <source>
        <strain evidence="2">R3-111a-1</strain>
    </source>
</reference>
<proteinExistence type="predicted"/>
<feature type="compositionally biased region" description="Basic and acidic residues" evidence="1">
    <location>
        <begin position="93"/>
        <end position="104"/>
    </location>
</feature>
<dbReference type="EnsemblFungi" id="EJT69954">
    <property type="protein sequence ID" value="EJT69954"/>
    <property type="gene ID" value="GGTG_12131"/>
</dbReference>
<dbReference type="GeneID" id="20352589"/>
<evidence type="ECO:0000313" key="3">
    <source>
        <dbReference type="EnsemblFungi" id="EJT69954"/>
    </source>
</evidence>
<keyword evidence="4" id="KW-1185">Reference proteome</keyword>
<evidence type="ECO:0000313" key="4">
    <source>
        <dbReference type="Proteomes" id="UP000006039"/>
    </source>
</evidence>
<evidence type="ECO:0000256" key="1">
    <source>
        <dbReference type="SAM" id="MobiDB-lite"/>
    </source>
</evidence>
<dbReference type="AlphaFoldDB" id="J3PF52"/>
<dbReference type="OrthoDB" id="10520444at2759"/>
<protein>
    <submittedName>
        <fullName evidence="2 3">Uncharacterized protein</fullName>
    </submittedName>
</protein>
<dbReference type="VEuPathDB" id="FungiDB:GGTG_12131"/>
<reference evidence="2" key="2">
    <citation type="submission" date="2010-07" db="EMBL/GenBank/DDBJ databases">
        <authorList>
            <consortium name="The Broad Institute Genome Sequencing Platform"/>
            <consortium name="Broad Institute Genome Sequencing Center for Infectious Disease"/>
            <person name="Ma L.-J."/>
            <person name="Dead R."/>
            <person name="Young S."/>
            <person name="Zeng Q."/>
            <person name="Koehrsen M."/>
            <person name="Alvarado L."/>
            <person name="Berlin A."/>
            <person name="Chapman S.B."/>
            <person name="Chen Z."/>
            <person name="Freedman E."/>
            <person name="Gellesch M."/>
            <person name="Goldberg J."/>
            <person name="Griggs A."/>
            <person name="Gujja S."/>
            <person name="Heilman E.R."/>
            <person name="Heiman D."/>
            <person name="Hepburn T."/>
            <person name="Howarth C."/>
            <person name="Jen D."/>
            <person name="Larson L."/>
            <person name="Mehta T."/>
            <person name="Neiman D."/>
            <person name="Pearson M."/>
            <person name="Roberts A."/>
            <person name="Saif S."/>
            <person name="Shea T."/>
            <person name="Shenoy N."/>
            <person name="Sisk P."/>
            <person name="Stolte C."/>
            <person name="Sykes S."/>
            <person name="Walk T."/>
            <person name="White J."/>
            <person name="Yandava C."/>
            <person name="Haas B."/>
            <person name="Nusbaum C."/>
            <person name="Birren B."/>
        </authorList>
    </citation>
    <scope>NUCLEOTIDE SEQUENCE</scope>
    <source>
        <strain evidence="2">R3-111a-1</strain>
    </source>
</reference>
<reference evidence="4" key="1">
    <citation type="submission" date="2010-07" db="EMBL/GenBank/DDBJ databases">
        <title>The genome sequence of Gaeumannomyces graminis var. tritici strain R3-111a-1.</title>
        <authorList>
            <consortium name="The Broad Institute Genome Sequencing Platform"/>
            <person name="Ma L.-J."/>
            <person name="Dead R."/>
            <person name="Young S."/>
            <person name="Zeng Q."/>
            <person name="Koehrsen M."/>
            <person name="Alvarado L."/>
            <person name="Berlin A."/>
            <person name="Chapman S.B."/>
            <person name="Chen Z."/>
            <person name="Freedman E."/>
            <person name="Gellesch M."/>
            <person name="Goldberg J."/>
            <person name="Griggs A."/>
            <person name="Gujja S."/>
            <person name="Heilman E.R."/>
            <person name="Heiman D."/>
            <person name="Hepburn T."/>
            <person name="Howarth C."/>
            <person name="Jen D."/>
            <person name="Larson L."/>
            <person name="Mehta T."/>
            <person name="Neiman D."/>
            <person name="Pearson M."/>
            <person name="Roberts A."/>
            <person name="Saif S."/>
            <person name="Shea T."/>
            <person name="Shenoy N."/>
            <person name="Sisk P."/>
            <person name="Stolte C."/>
            <person name="Sykes S."/>
            <person name="Walk T."/>
            <person name="White J."/>
            <person name="Yandava C."/>
            <person name="Haas B."/>
            <person name="Nusbaum C."/>
            <person name="Birren B."/>
        </authorList>
    </citation>
    <scope>NUCLEOTIDE SEQUENCE [LARGE SCALE GENOMIC DNA]</scope>
    <source>
        <strain evidence="4">R3-111a-1</strain>
    </source>
</reference>
<dbReference type="EMBL" id="GL385402">
    <property type="protein sequence ID" value="EJT69954.1"/>
    <property type="molecule type" value="Genomic_DNA"/>
</dbReference>
<dbReference type="RefSeq" id="XP_009228288.1">
    <property type="nucleotide sequence ID" value="XM_009230024.1"/>
</dbReference>
<feature type="region of interest" description="Disordered" evidence="1">
    <location>
        <begin position="93"/>
        <end position="119"/>
    </location>
</feature>
<dbReference type="eggNOG" id="ENOG502RNDU">
    <property type="taxonomic scope" value="Eukaryota"/>
</dbReference>
<organism evidence="2">
    <name type="scientific">Gaeumannomyces tritici (strain R3-111a-1)</name>
    <name type="common">Wheat and barley take-all root rot fungus</name>
    <name type="synonym">Gaeumannomyces graminis var. tritici</name>
    <dbReference type="NCBI Taxonomy" id="644352"/>
    <lineage>
        <taxon>Eukaryota</taxon>
        <taxon>Fungi</taxon>
        <taxon>Dikarya</taxon>
        <taxon>Ascomycota</taxon>
        <taxon>Pezizomycotina</taxon>
        <taxon>Sordariomycetes</taxon>
        <taxon>Sordariomycetidae</taxon>
        <taxon>Magnaporthales</taxon>
        <taxon>Magnaporthaceae</taxon>
        <taxon>Gaeumannomyces</taxon>
    </lineage>
</organism>
<evidence type="ECO:0000313" key="2">
    <source>
        <dbReference type="EMBL" id="EJT69954.1"/>
    </source>
</evidence>
<sequence>MILGSLQGYAEGLGSGAGGRPEPRIMEDAGLEQSREAIFCVPIATPPPPIHIYPTATTTPSKDDAGRLREWQVANCDEVVREHLPSQGDKLARLRLAAEGHGDDPSAGPNDEAGPAGGEDAGPNFLFLGLVFALDFCWKGTS</sequence>